<organism evidence="1 2">
    <name type="scientific">Marinisporobacter balticus</name>
    <dbReference type="NCBI Taxonomy" id="2018667"/>
    <lineage>
        <taxon>Bacteria</taxon>
        <taxon>Bacillati</taxon>
        <taxon>Bacillota</taxon>
        <taxon>Clostridia</taxon>
        <taxon>Peptostreptococcales</taxon>
        <taxon>Thermotaleaceae</taxon>
        <taxon>Marinisporobacter</taxon>
    </lineage>
</organism>
<accession>A0A4R2K7Q5</accession>
<dbReference type="AlphaFoldDB" id="A0A4R2K7Q5"/>
<sequence>MNVNIHTRIPTLPYVISAYTHSGDEKILIHSLDKENTSGSISRFIERITLKLYLKDINGDTRYFFDGLK</sequence>
<dbReference type="RefSeq" id="WP_132248368.1">
    <property type="nucleotide sequence ID" value="NZ_SLWV01000051.1"/>
</dbReference>
<dbReference type="OrthoDB" id="9760742at2"/>
<keyword evidence="2" id="KW-1185">Reference proteome</keyword>
<dbReference type="Proteomes" id="UP000294919">
    <property type="component" value="Unassembled WGS sequence"/>
</dbReference>
<evidence type="ECO:0000313" key="2">
    <source>
        <dbReference type="Proteomes" id="UP000294919"/>
    </source>
</evidence>
<name>A0A4R2K7Q5_9FIRM</name>
<dbReference type="EMBL" id="SLWV01000051">
    <property type="protein sequence ID" value="TCO67917.1"/>
    <property type="molecule type" value="Genomic_DNA"/>
</dbReference>
<gene>
    <name evidence="1" type="ORF">EV214_1519</name>
</gene>
<comment type="caution">
    <text evidence="1">The sequence shown here is derived from an EMBL/GenBank/DDBJ whole genome shotgun (WGS) entry which is preliminary data.</text>
</comment>
<reference evidence="1 2" key="1">
    <citation type="submission" date="2019-03" db="EMBL/GenBank/DDBJ databases">
        <title>Genomic Encyclopedia of Type Strains, Phase IV (KMG-IV): sequencing the most valuable type-strain genomes for metagenomic binning, comparative biology and taxonomic classification.</title>
        <authorList>
            <person name="Goeker M."/>
        </authorList>
    </citation>
    <scope>NUCLEOTIDE SEQUENCE [LARGE SCALE GENOMIC DNA]</scope>
    <source>
        <strain evidence="1 2">DSM 102940</strain>
    </source>
</reference>
<evidence type="ECO:0000313" key="1">
    <source>
        <dbReference type="EMBL" id="TCO67917.1"/>
    </source>
</evidence>
<proteinExistence type="predicted"/>
<protein>
    <submittedName>
        <fullName evidence="1">Uncharacterized protein</fullName>
    </submittedName>
</protein>